<organism evidence="5 6">
    <name type="scientific">Polarella glacialis</name>
    <name type="common">Dinoflagellate</name>
    <dbReference type="NCBI Taxonomy" id="89957"/>
    <lineage>
        <taxon>Eukaryota</taxon>
        <taxon>Sar</taxon>
        <taxon>Alveolata</taxon>
        <taxon>Dinophyceae</taxon>
        <taxon>Suessiales</taxon>
        <taxon>Suessiaceae</taxon>
        <taxon>Polarella</taxon>
    </lineage>
</organism>
<dbReference type="FunFam" id="3.30.70.2510:FF:000001">
    <property type="entry name" value="tRNA pseudouridine synthase Pus10"/>
    <property type="match status" value="1"/>
</dbReference>
<keyword evidence="3" id="KW-0413">Isomerase</keyword>
<dbReference type="EC" id="5.4.99.25" evidence="1"/>
<dbReference type="Pfam" id="PF21238">
    <property type="entry name" value="Pus10_C"/>
    <property type="match status" value="1"/>
</dbReference>
<dbReference type="OMA" id="VPINEGA"/>
<feature type="domain" description="Pus10-like C-terminal" evidence="4">
    <location>
        <begin position="260"/>
        <end position="364"/>
    </location>
</feature>
<evidence type="ECO:0000259" key="4">
    <source>
        <dbReference type="Pfam" id="PF21238"/>
    </source>
</evidence>
<keyword evidence="6" id="KW-1185">Reference proteome</keyword>
<keyword evidence="2" id="KW-0819">tRNA processing</keyword>
<dbReference type="AlphaFoldDB" id="A0A813FK38"/>
<dbReference type="PANTHER" id="PTHR21568">
    <property type="entry name" value="TRNA PSEUDOURIDINE SYNTHASE PUS10"/>
    <property type="match status" value="1"/>
</dbReference>
<dbReference type="OrthoDB" id="271937at2759"/>
<proteinExistence type="predicted"/>
<dbReference type="Gene3D" id="3.30.70.2510">
    <property type="match status" value="1"/>
</dbReference>
<dbReference type="GO" id="GO:0160148">
    <property type="term" value="F:tRNA pseudouridine(55) synthase activity"/>
    <property type="evidence" value="ECO:0007669"/>
    <property type="project" value="UniProtKB-EC"/>
</dbReference>
<sequence length="369" mass="39700">MALDELRSLGCALCALRIEGCRSTERYTAAPCSVQDAGSSSGSCGLCLGLLEGSAPARLRAALRATLSEVPRVEATHYKLSLLLPAAFVFRQQLLLSHLRSASEGPGPDLVSIEEVLRWFLEEELGEIGLAPVAGVAEALPLEAAIELAVIGVYAGPVIDELECLNGDSHNSGKTRVSRKKRRLEAYLPKEVKEAAKELAKQVTPAMVLQALANRTTEECLRVLGPDADGSSDTTLREHLARVAGEPASASFDIRRESLFLRGRYLKLSRRMPQSPWLIDGERKGEASVEECIAIPVAKLLGSSEVKFHAEGREDIDVRMLGAGRPFVVEVKNARMCSPTGAMLEDAVNSSAGGELKIHKLGRCMASDM</sequence>
<dbReference type="GO" id="GO:0031119">
    <property type="term" value="P:tRNA pseudouridine synthesis"/>
    <property type="evidence" value="ECO:0007669"/>
    <property type="project" value="TreeGrafter"/>
</dbReference>
<protein>
    <recommendedName>
        <fullName evidence="1">tRNA pseudouridine(55) synthase</fullName>
        <ecNumber evidence="1">5.4.99.25</ecNumber>
    </recommendedName>
</protein>
<evidence type="ECO:0000256" key="1">
    <source>
        <dbReference type="ARBA" id="ARBA00012787"/>
    </source>
</evidence>
<evidence type="ECO:0000313" key="5">
    <source>
        <dbReference type="EMBL" id="CAE8610753.1"/>
    </source>
</evidence>
<comment type="caution">
    <text evidence="5">The sequence shown here is derived from an EMBL/GenBank/DDBJ whole genome shotgun (WGS) entry which is preliminary data.</text>
</comment>
<dbReference type="InterPro" id="IPR048741">
    <property type="entry name" value="Pus10-like_C"/>
</dbReference>
<reference evidence="5" key="1">
    <citation type="submission" date="2021-02" db="EMBL/GenBank/DDBJ databases">
        <authorList>
            <person name="Dougan E. K."/>
            <person name="Rhodes N."/>
            <person name="Thang M."/>
            <person name="Chan C."/>
        </authorList>
    </citation>
    <scope>NUCLEOTIDE SEQUENCE</scope>
</reference>
<evidence type="ECO:0000256" key="2">
    <source>
        <dbReference type="ARBA" id="ARBA00022694"/>
    </source>
</evidence>
<accession>A0A813FK38</accession>
<name>A0A813FK38_POLGL</name>
<dbReference type="PANTHER" id="PTHR21568:SF0">
    <property type="entry name" value="TRNA PSEUDOURIDINE SYNTHASE PUS10"/>
    <property type="match status" value="1"/>
</dbReference>
<evidence type="ECO:0000256" key="3">
    <source>
        <dbReference type="ARBA" id="ARBA00023235"/>
    </source>
</evidence>
<dbReference type="EMBL" id="CAJNNV010024829">
    <property type="protein sequence ID" value="CAE8610753.1"/>
    <property type="molecule type" value="Genomic_DNA"/>
</dbReference>
<dbReference type="Proteomes" id="UP000654075">
    <property type="component" value="Unassembled WGS sequence"/>
</dbReference>
<feature type="non-terminal residue" evidence="5">
    <location>
        <position position="369"/>
    </location>
</feature>
<gene>
    <name evidence="5" type="ORF">PGLA1383_LOCUS28563</name>
</gene>
<dbReference type="InterPro" id="IPR039894">
    <property type="entry name" value="Pus10-like"/>
</dbReference>
<evidence type="ECO:0000313" key="6">
    <source>
        <dbReference type="Proteomes" id="UP000654075"/>
    </source>
</evidence>